<dbReference type="Proteomes" id="UP001597111">
    <property type="component" value="Unassembled WGS sequence"/>
</dbReference>
<dbReference type="Pfam" id="PF01804">
    <property type="entry name" value="Penicil_amidase"/>
    <property type="match status" value="1"/>
</dbReference>
<protein>
    <submittedName>
        <fullName evidence="1">Penicillin acylase family protein</fullName>
    </submittedName>
</protein>
<dbReference type="InterPro" id="IPR043147">
    <property type="entry name" value="Penicillin_amidase_A-knob"/>
</dbReference>
<dbReference type="InterPro" id="IPR043146">
    <property type="entry name" value="Penicillin_amidase_N_B-knob"/>
</dbReference>
<feature type="non-terminal residue" evidence="1">
    <location>
        <position position="1"/>
    </location>
</feature>
<dbReference type="CDD" id="cd03747">
    <property type="entry name" value="Ntn_PGA_like"/>
    <property type="match status" value="1"/>
</dbReference>
<dbReference type="InterPro" id="IPR002692">
    <property type="entry name" value="S45"/>
</dbReference>
<comment type="caution">
    <text evidence="1">The sequence shown here is derived from an EMBL/GenBank/DDBJ whole genome shotgun (WGS) entry which is preliminary data.</text>
</comment>
<keyword evidence="2" id="KW-1185">Reference proteome</keyword>
<proteinExistence type="predicted"/>
<dbReference type="PANTHER" id="PTHR34218:SF4">
    <property type="entry name" value="ACYL-HOMOSERINE LACTONE ACYLASE QUIP"/>
    <property type="match status" value="1"/>
</dbReference>
<dbReference type="EMBL" id="JBHUDH010000183">
    <property type="protein sequence ID" value="MFD1527337.1"/>
    <property type="molecule type" value="Genomic_DNA"/>
</dbReference>
<evidence type="ECO:0000313" key="1">
    <source>
        <dbReference type="EMBL" id="MFD1527337.1"/>
    </source>
</evidence>
<name>A0ABD6B9K8_9EURY</name>
<sequence length="558" mass="61124">GGDAAAPDPDLVDWLAGFESDPGIGSNSWVVSGEHTASGDPIVANDPHLQLSAPPIWYEQHVVGPAFDSRGVAFPGVPFVVIGQNHAGAWGFTNAGADVIDFYAYETVDDGAGYEFGDGVRQFDSRTETIEVAGAENVDIEVKRSVHGAVLSQYPDGDGFETADELGVAWTGLSATRTVEAVRKLNLSDGLDDAEAAIRKFDEPTQNFVYADDSGDTYYWVTGQIPIRTVDGEPVRGTRIFDGSAGEGEWGDGYEPYGESSWGGFVPYEEKPGVRNPDYLATANQRITNDPQHYLSEGYAPPFRGRRLYDRLDARAESEAPMDAAFHRDLQTDVVDARYDLFRPIVEEVVDAGGTADGNLDAPTAASLLDWDGEMRPGRAEPLLFEQWLRSFRERTFGDDFDAADLPEGFPRPNFWVLGTLPVDSEWFDGDRAAVAADAMTDARERIDGEGWETYGDWNRVRFAHPFDQSFLNYEQLPTAGSPGTIRNFHSEASTGASWRMVATFDGESEAVLPGGNSGDYFSAHYDDQLSLWADGEYKPMTRTLPDGVDLTFTEGER</sequence>
<dbReference type="Gene3D" id="1.10.1400.10">
    <property type="match status" value="1"/>
</dbReference>
<dbReference type="InterPro" id="IPR029055">
    <property type="entry name" value="Ntn_hydrolases_N"/>
</dbReference>
<accession>A0ABD6B9K8</accession>
<dbReference type="RefSeq" id="WP_379818890.1">
    <property type="nucleotide sequence ID" value="NZ_JBHUDH010000183.1"/>
</dbReference>
<dbReference type="SUPFAM" id="SSF56235">
    <property type="entry name" value="N-terminal nucleophile aminohydrolases (Ntn hydrolases)"/>
    <property type="match status" value="1"/>
</dbReference>
<dbReference type="Gene3D" id="3.60.20.10">
    <property type="entry name" value="Glutamine Phosphoribosylpyrophosphate, subunit 1, domain 1"/>
    <property type="match status" value="1"/>
</dbReference>
<reference evidence="1 2" key="1">
    <citation type="journal article" date="2019" name="Int. J. Syst. Evol. Microbiol.">
        <title>The Global Catalogue of Microorganisms (GCM) 10K type strain sequencing project: providing services to taxonomists for standard genome sequencing and annotation.</title>
        <authorList>
            <consortium name="The Broad Institute Genomics Platform"/>
            <consortium name="The Broad Institute Genome Sequencing Center for Infectious Disease"/>
            <person name="Wu L."/>
            <person name="Ma J."/>
        </authorList>
    </citation>
    <scope>NUCLEOTIDE SEQUENCE [LARGE SCALE GENOMIC DNA]</scope>
    <source>
        <strain evidence="1 2">CGMCC 1.12285</strain>
    </source>
</reference>
<gene>
    <name evidence="1" type="ORF">ACFR9S_13710</name>
</gene>
<evidence type="ECO:0000313" key="2">
    <source>
        <dbReference type="Proteomes" id="UP001597111"/>
    </source>
</evidence>
<dbReference type="Gene3D" id="2.30.120.10">
    <property type="match status" value="1"/>
</dbReference>
<dbReference type="AlphaFoldDB" id="A0ABD6B9K8"/>
<dbReference type="PANTHER" id="PTHR34218">
    <property type="entry name" value="PEPTIDASE S45 PENICILLIN AMIDASE"/>
    <property type="match status" value="1"/>
</dbReference>
<organism evidence="1 2">
    <name type="scientific">Halolamina salina</name>
    <dbReference type="NCBI Taxonomy" id="1220023"/>
    <lineage>
        <taxon>Archaea</taxon>
        <taxon>Methanobacteriati</taxon>
        <taxon>Methanobacteriota</taxon>
        <taxon>Stenosarchaea group</taxon>
        <taxon>Halobacteria</taxon>
        <taxon>Halobacteriales</taxon>
        <taxon>Haloferacaceae</taxon>
    </lineage>
</organism>